<name>A0A1Y2AJF1_9TREE</name>
<accession>A0A1Y2AJF1</accession>
<dbReference type="OrthoDB" id="2594753at2759"/>
<organism evidence="1 2">
    <name type="scientific">Naematelia encephala</name>
    <dbReference type="NCBI Taxonomy" id="71784"/>
    <lineage>
        <taxon>Eukaryota</taxon>
        <taxon>Fungi</taxon>
        <taxon>Dikarya</taxon>
        <taxon>Basidiomycota</taxon>
        <taxon>Agaricomycotina</taxon>
        <taxon>Tremellomycetes</taxon>
        <taxon>Tremellales</taxon>
        <taxon>Naemateliaceae</taxon>
        <taxon>Naematelia</taxon>
    </lineage>
</organism>
<evidence type="ECO:0000313" key="1">
    <source>
        <dbReference type="EMBL" id="ORY22327.1"/>
    </source>
</evidence>
<keyword evidence="2" id="KW-1185">Reference proteome</keyword>
<comment type="caution">
    <text evidence="1">The sequence shown here is derived from an EMBL/GenBank/DDBJ whole genome shotgun (WGS) entry which is preliminary data.</text>
</comment>
<protein>
    <submittedName>
        <fullName evidence="1">Uncharacterized protein</fullName>
    </submittedName>
</protein>
<sequence length="139" mass="15877">MAYQLRDHVRAPAAAGWVRFYSGLLMNDQTISLDKGPKRYTFVAYKLDSENTYFGGRAGTTTMVNGVVVHHGIVTAVNQRQLPPKPDYNVWAISEVEFVRLQALERLWWRDYDMAVAAGTDTARAMDFAHHMVLKQQRM</sequence>
<reference evidence="1 2" key="1">
    <citation type="submission" date="2016-07" db="EMBL/GenBank/DDBJ databases">
        <title>Pervasive Adenine N6-methylation of Active Genes in Fungi.</title>
        <authorList>
            <consortium name="DOE Joint Genome Institute"/>
            <person name="Mondo S.J."/>
            <person name="Dannebaum R.O."/>
            <person name="Kuo R.C."/>
            <person name="Labutti K."/>
            <person name="Haridas S."/>
            <person name="Kuo A."/>
            <person name="Salamov A."/>
            <person name="Ahrendt S.R."/>
            <person name="Lipzen A."/>
            <person name="Sullivan W."/>
            <person name="Andreopoulos W.B."/>
            <person name="Clum A."/>
            <person name="Lindquist E."/>
            <person name="Daum C."/>
            <person name="Ramamoorthy G.K."/>
            <person name="Gryganskyi A."/>
            <person name="Culley D."/>
            <person name="Magnuson J.K."/>
            <person name="James T.Y."/>
            <person name="O'Malley M.A."/>
            <person name="Stajich J.E."/>
            <person name="Spatafora J.W."/>
            <person name="Visel A."/>
            <person name="Grigoriev I.V."/>
        </authorList>
    </citation>
    <scope>NUCLEOTIDE SEQUENCE [LARGE SCALE GENOMIC DNA]</scope>
    <source>
        <strain evidence="1 2">68-887.2</strain>
    </source>
</reference>
<dbReference type="EMBL" id="MCFC01000095">
    <property type="protein sequence ID" value="ORY22327.1"/>
    <property type="molecule type" value="Genomic_DNA"/>
</dbReference>
<dbReference type="AlphaFoldDB" id="A0A1Y2AJF1"/>
<proteinExistence type="predicted"/>
<evidence type="ECO:0000313" key="2">
    <source>
        <dbReference type="Proteomes" id="UP000193986"/>
    </source>
</evidence>
<gene>
    <name evidence="1" type="ORF">BCR39DRAFT_551813</name>
</gene>
<dbReference type="Proteomes" id="UP000193986">
    <property type="component" value="Unassembled WGS sequence"/>
</dbReference>
<dbReference type="InParanoid" id="A0A1Y2AJF1"/>